<gene>
    <name evidence="8" type="ORF">Mal52_60810</name>
</gene>
<keyword evidence="9" id="KW-1185">Reference proteome</keyword>
<keyword evidence="3" id="KW-1003">Cell membrane</keyword>
<dbReference type="PANTHER" id="PTHR30558">
    <property type="entry name" value="EXBD MEMBRANE COMPONENT OF PMF-DRIVEN MACROMOLECULE IMPORT SYSTEM"/>
    <property type="match status" value="1"/>
</dbReference>
<evidence type="ECO:0000256" key="5">
    <source>
        <dbReference type="ARBA" id="ARBA00022989"/>
    </source>
</evidence>
<keyword evidence="4 7" id="KW-0812">Transmembrane</keyword>
<keyword evidence="7" id="KW-0813">Transport</keyword>
<evidence type="ECO:0000256" key="6">
    <source>
        <dbReference type="ARBA" id="ARBA00023136"/>
    </source>
</evidence>
<evidence type="ECO:0000256" key="7">
    <source>
        <dbReference type="RuleBase" id="RU003879"/>
    </source>
</evidence>
<evidence type="ECO:0000313" key="8">
    <source>
        <dbReference type="EMBL" id="QDU47546.1"/>
    </source>
</evidence>
<dbReference type="AlphaFoldDB" id="A0A517ZYJ9"/>
<dbReference type="Gene3D" id="3.30.420.270">
    <property type="match status" value="1"/>
</dbReference>
<dbReference type="PANTHER" id="PTHR30558:SF3">
    <property type="entry name" value="BIOPOLYMER TRANSPORT PROTEIN EXBD-RELATED"/>
    <property type="match status" value="1"/>
</dbReference>
<dbReference type="Proteomes" id="UP000319383">
    <property type="component" value="Chromosome"/>
</dbReference>
<organism evidence="8 9">
    <name type="scientific">Symmachiella dynata</name>
    <dbReference type="NCBI Taxonomy" id="2527995"/>
    <lineage>
        <taxon>Bacteria</taxon>
        <taxon>Pseudomonadati</taxon>
        <taxon>Planctomycetota</taxon>
        <taxon>Planctomycetia</taxon>
        <taxon>Planctomycetales</taxon>
        <taxon>Planctomycetaceae</taxon>
        <taxon>Symmachiella</taxon>
    </lineage>
</organism>
<accession>A0A517ZYJ9</accession>
<evidence type="ECO:0000256" key="3">
    <source>
        <dbReference type="ARBA" id="ARBA00022475"/>
    </source>
</evidence>
<protein>
    <submittedName>
        <fullName evidence="8">Biopolymer transport protein ExbD/TolR</fullName>
    </submittedName>
</protein>
<dbReference type="GO" id="GO:0005886">
    <property type="term" value="C:plasma membrane"/>
    <property type="evidence" value="ECO:0007669"/>
    <property type="project" value="UniProtKB-SubCell"/>
</dbReference>
<evidence type="ECO:0000256" key="4">
    <source>
        <dbReference type="ARBA" id="ARBA00022692"/>
    </source>
</evidence>
<keyword evidence="6" id="KW-0472">Membrane</keyword>
<dbReference type="GO" id="GO:0022857">
    <property type="term" value="F:transmembrane transporter activity"/>
    <property type="evidence" value="ECO:0007669"/>
    <property type="project" value="InterPro"/>
</dbReference>
<dbReference type="GO" id="GO:0015031">
    <property type="term" value="P:protein transport"/>
    <property type="evidence" value="ECO:0007669"/>
    <property type="project" value="UniProtKB-KW"/>
</dbReference>
<keyword evidence="5" id="KW-1133">Transmembrane helix</keyword>
<keyword evidence="7" id="KW-0653">Protein transport</keyword>
<dbReference type="KEGG" id="sdyn:Mal52_60810"/>
<dbReference type="RefSeq" id="WP_145380352.1">
    <property type="nucleotide sequence ID" value="NZ_CP036270.1"/>
</dbReference>
<dbReference type="EMBL" id="CP036276">
    <property type="protein sequence ID" value="QDU47546.1"/>
    <property type="molecule type" value="Genomic_DNA"/>
</dbReference>
<comment type="subcellular location">
    <subcellularLocation>
        <location evidence="1">Cell membrane</location>
        <topology evidence="1">Single-pass membrane protein</topology>
    </subcellularLocation>
    <subcellularLocation>
        <location evidence="7">Cell membrane</location>
        <topology evidence="7">Single-pass type II membrane protein</topology>
    </subcellularLocation>
</comment>
<proteinExistence type="inferred from homology"/>
<name>A0A517ZYJ9_9PLAN</name>
<reference evidence="8 9" key="1">
    <citation type="submission" date="2019-02" db="EMBL/GenBank/DDBJ databases">
        <title>Deep-cultivation of Planctomycetes and their phenomic and genomic characterization uncovers novel biology.</title>
        <authorList>
            <person name="Wiegand S."/>
            <person name="Jogler M."/>
            <person name="Boedeker C."/>
            <person name="Pinto D."/>
            <person name="Vollmers J."/>
            <person name="Rivas-Marin E."/>
            <person name="Kohn T."/>
            <person name="Peeters S.H."/>
            <person name="Heuer A."/>
            <person name="Rast P."/>
            <person name="Oberbeckmann S."/>
            <person name="Bunk B."/>
            <person name="Jeske O."/>
            <person name="Meyerdierks A."/>
            <person name="Storesund J.E."/>
            <person name="Kallscheuer N."/>
            <person name="Luecker S."/>
            <person name="Lage O.M."/>
            <person name="Pohl T."/>
            <person name="Merkel B.J."/>
            <person name="Hornburger P."/>
            <person name="Mueller R.-W."/>
            <person name="Bruemmer F."/>
            <person name="Labrenz M."/>
            <person name="Spormann A.M."/>
            <person name="Op den Camp H."/>
            <person name="Overmann J."/>
            <person name="Amann R."/>
            <person name="Jetten M.S.M."/>
            <person name="Mascher T."/>
            <person name="Medema M.H."/>
            <person name="Devos D.P."/>
            <person name="Kaster A.-K."/>
            <person name="Ovreas L."/>
            <person name="Rohde M."/>
            <person name="Galperin M.Y."/>
            <person name="Jogler C."/>
        </authorList>
    </citation>
    <scope>NUCLEOTIDE SEQUENCE [LARGE SCALE GENOMIC DNA]</scope>
    <source>
        <strain evidence="8 9">Mal52</strain>
    </source>
</reference>
<dbReference type="InterPro" id="IPR003400">
    <property type="entry name" value="ExbD"/>
</dbReference>
<dbReference type="Gene3D" id="2.20.28.160">
    <property type="match status" value="1"/>
</dbReference>
<comment type="similarity">
    <text evidence="2 7">Belongs to the ExbD/TolR family.</text>
</comment>
<evidence type="ECO:0000313" key="9">
    <source>
        <dbReference type="Proteomes" id="UP000319383"/>
    </source>
</evidence>
<evidence type="ECO:0000256" key="1">
    <source>
        <dbReference type="ARBA" id="ARBA00004162"/>
    </source>
</evidence>
<dbReference type="Pfam" id="PF02472">
    <property type="entry name" value="ExbD"/>
    <property type="match status" value="1"/>
</dbReference>
<sequence>MPIKFRCAHCGKKIKITSRAAGRNVNCPKCGDTARVPSPNSLKRASKPYQPHQYLDTEAEVGDFQLRKRATSEDDLDLTPMVDVTFQLLIFFILTASMSLQKAIAVPPPDPQREGAQSTPISLEDLEVDSIIVEIQADNTIIVDDEPLAADSNLAEMLQQSMDSSGRHEMVINAHADSFHETTVTVFDAANEVGMQKIRMTTTGGEDDE</sequence>
<evidence type="ECO:0000256" key="2">
    <source>
        <dbReference type="ARBA" id="ARBA00005811"/>
    </source>
</evidence>
<dbReference type="OrthoDB" id="292474at2"/>